<dbReference type="EMBL" id="SPDV01000068">
    <property type="protein sequence ID" value="TFI56576.1"/>
    <property type="molecule type" value="Genomic_DNA"/>
</dbReference>
<accession>A0A4Y8ZQA4</accession>
<dbReference type="PROSITE" id="PS51318">
    <property type="entry name" value="TAT"/>
    <property type="match status" value="1"/>
</dbReference>
<keyword evidence="1" id="KW-0732">Signal</keyword>
<evidence type="ECO:0000313" key="4">
    <source>
        <dbReference type="Proteomes" id="UP000298213"/>
    </source>
</evidence>
<dbReference type="InterPro" id="IPR050312">
    <property type="entry name" value="IolE/XylAMocC-like"/>
</dbReference>
<evidence type="ECO:0000313" key="3">
    <source>
        <dbReference type="EMBL" id="TFI56576.1"/>
    </source>
</evidence>
<dbReference type="Gene3D" id="3.20.20.150">
    <property type="entry name" value="Divalent-metal-dependent TIM barrel enzymes"/>
    <property type="match status" value="1"/>
</dbReference>
<proteinExistence type="predicted"/>
<name>A0A4Y8ZQA4_9SPHN</name>
<feature type="signal peptide" evidence="1">
    <location>
        <begin position="1"/>
        <end position="29"/>
    </location>
</feature>
<keyword evidence="4" id="KW-1185">Reference proteome</keyword>
<reference evidence="3 4" key="1">
    <citation type="submission" date="2019-03" db="EMBL/GenBank/DDBJ databases">
        <title>Genome sequence of Sphingomonas sp. 17J27-24.</title>
        <authorList>
            <person name="Kim M."/>
            <person name="Maeng S."/>
            <person name="Sathiyaraj S."/>
        </authorList>
    </citation>
    <scope>NUCLEOTIDE SEQUENCE [LARGE SCALE GENOMIC DNA]</scope>
    <source>
        <strain evidence="3 4">17J27-24</strain>
    </source>
</reference>
<dbReference type="SUPFAM" id="SSF51658">
    <property type="entry name" value="Xylose isomerase-like"/>
    <property type="match status" value="1"/>
</dbReference>
<dbReference type="InterPro" id="IPR006311">
    <property type="entry name" value="TAT_signal"/>
</dbReference>
<organism evidence="3 4">
    <name type="scientific">Sphingomonas parva</name>
    <dbReference type="NCBI Taxonomy" id="2555898"/>
    <lineage>
        <taxon>Bacteria</taxon>
        <taxon>Pseudomonadati</taxon>
        <taxon>Pseudomonadota</taxon>
        <taxon>Alphaproteobacteria</taxon>
        <taxon>Sphingomonadales</taxon>
        <taxon>Sphingomonadaceae</taxon>
        <taxon>Sphingomonas</taxon>
    </lineage>
</organism>
<feature type="domain" description="Xylose isomerase-like TIM barrel" evidence="2">
    <location>
        <begin position="56"/>
        <end position="300"/>
    </location>
</feature>
<protein>
    <submittedName>
        <fullName evidence="3">Sugar phosphate isomerase/epimerase</fullName>
    </submittedName>
</protein>
<evidence type="ECO:0000259" key="2">
    <source>
        <dbReference type="Pfam" id="PF01261"/>
    </source>
</evidence>
<evidence type="ECO:0000256" key="1">
    <source>
        <dbReference type="SAM" id="SignalP"/>
    </source>
</evidence>
<dbReference type="InterPro" id="IPR036237">
    <property type="entry name" value="Xyl_isomerase-like_sf"/>
</dbReference>
<gene>
    <name evidence="3" type="ORF">E2493_19415</name>
</gene>
<dbReference type="PANTHER" id="PTHR12110:SF41">
    <property type="entry name" value="INOSOSE DEHYDRATASE"/>
    <property type="match status" value="1"/>
</dbReference>
<comment type="caution">
    <text evidence="3">The sequence shown here is derived from an EMBL/GenBank/DDBJ whole genome shotgun (WGS) entry which is preliminary data.</text>
</comment>
<dbReference type="PANTHER" id="PTHR12110">
    <property type="entry name" value="HYDROXYPYRUVATE ISOMERASE"/>
    <property type="match status" value="1"/>
</dbReference>
<dbReference type="AlphaFoldDB" id="A0A4Y8ZQA4"/>
<dbReference type="RefSeq" id="WP_135090198.1">
    <property type="nucleotide sequence ID" value="NZ_SPDV01000068.1"/>
</dbReference>
<dbReference type="GO" id="GO:0016853">
    <property type="term" value="F:isomerase activity"/>
    <property type="evidence" value="ECO:0007669"/>
    <property type="project" value="UniProtKB-KW"/>
</dbReference>
<dbReference type="Proteomes" id="UP000298213">
    <property type="component" value="Unassembled WGS sequence"/>
</dbReference>
<keyword evidence="3" id="KW-0413">Isomerase</keyword>
<dbReference type="Pfam" id="PF01261">
    <property type="entry name" value="AP_endonuc_2"/>
    <property type="match status" value="1"/>
</dbReference>
<feature type="chain" id="PRO_5021325368" evidence="1">
    <location>
        <begin position="30"/>
        <end position="303"/>
    </location>
</feature>
<sequence length="303" mass="33537">MSSLTRRAMLGHSGLLAAAAMLPAGRAFARPLPAPLGLQLWTVKDELKKDFDGTLRALGKLGYKRIEAAGWYDRTARQFRESLRAAGLECTSAHHGLQDLIDNTDARLAFAREVGARYVVASSPAPRRPISGGKDWNVALAEAMSLADWQANAEAMNRIGERARAMGLRFGYHNHAAEFVAYERKLPIDEIVRLTDPRNVVLELDLGWVWGAGYDPAETIRRYAPRVHLLHIKDMTAPSRTPGRIADARSTVVGEGMIDWKSVFEATRRAPIHSIFVEQEDPFSEPPLQALEKSAAYLRTLSA</sequence>
<dbReference type="OrthoDB" id="9798407at2"/>
<dbReference type="InterPro" id="IPR013022">
    <property type="entry name" value="Xyl_isomerase-like_TIM-brl"/>
</dbReference>